<evidence type="ECO:0000313" key="3">
    <source>
        <dbReference type="EMBL" id="TIB15984.1"/>
    </source>
</evidence>
<evidence type="ECO:0000313" key="4">
    <source>
        <dbReference type="Proteomes" id="UP000306954"/>
    </source>
</evidence>
<keyword evidence="2" id="KW-0963">Cytoplasm</keyword>
<dbReference type="SUPFAM" id="SSF48371">
    <property type="entry name" value="ARM repeat"/>
    <property type="match status" value="1"/>
</dbReference>
<dbReference type="EMBL" id="SPOF01000005">
    <property type="protein sequence ID" value="TIB15984.1"/>
    <property type="molecule type" value="Genomic_DNA"/>
</dbReference>
<dbReference type="PANTHER" id="PTHR45994:SF1">
    <property type="entry name" value="FI21225P1"/>
    <property type="match status" value="1"/>
</dbReference>
<proteinExistence type="predicted"/>
<accession>A0A4T0HNS4</accession>
<organism evidence="3 4">
    <name type="scientific">Wallemia ichthyophaga</name>
    <dbReference type="NCBI Taxonomy" id="245174"/>
    <lineage>
        <taxon>Eukaryota</taxon>
        <taxon>Fungi</taxon>
        <taxon>Dikarya</taxon>
        <taxon>Basidiomycota</taxon>
        <taxon>Wallemiomycotina</taxon>
        <taxon>Wallemiomycetes</taxon>
        <taxon>Wallemiales</taxon>
        <taxon>Wallemiaceae</taxon>
        <taxon>Wallemia</taxon>
    </lineage>
</organism>
<dbReference type="InterPro" id="IPR011989">
    <property type="entry name" value="ARM-like"/>
</dbReference>
<comment type="subcellular location">
    <subcellularLocation>
        <location evidence="1">Cytoplasm</location>
    </subcellularLocation>
</comment>
<name>A0A4T0HNS4_WALIC</name>
<dbReference type="AlphaFoldDB" id="A0A4T0HNS4"/>
<dbReference type="Gene3D" id="1.25.10.10">
    <property type="entry name" value="Leucine-rich Repeat Variant"/>
    <property type="match status" value="1"/>
</dbReference>
<dbReference type="InterPro" id="IPR016024">
    <property type="entry name" value="ARM-type_fold"/>
</dbReference>
<comment type="caution">
    <text evidence="3">The sequence shown here is derived from an EMBL/GenBank/DDBJ whole genome shotgun (WGS) entry which is preliminary data.</text>
</comment>
<dbReference type="PANTHER" id="PTHR45994">
    <property type="entry name" value="FI21225P1"/>
    <property type="match status" value="1"/>
</dbReference>
<reference evidence="3 4" key="1">
    <citation type="submission" date="2019-03" db="EMBL/GenBank/DDBJ databases">
        <title>Sequencing 23 genomes of Wallemia ichthyophaga.</title>
        <authorList>
            <person name="Gostincar C."/>
        </authorList>
    </citation>
    <scope>NUCLEOTIDE SEQUENCE [LARGE SCALE GENOMIC DNA]</scope>
    <source>
        <strain evidence="3 4">EXF-8621</strain>
    </source>
</reference>
<evidence type="ECO:0000256" key="1">
    <source>
        <dbReference type="ARBA" id="ARBA00004496"/>
    </source>
</evidence>
<gene>
    <name evidence="3" type="ORF">E3P90_00644</name>
</gene>
<sequence length="602" mass="66262">MDLLESLNRGNYNLNSKDINLIIFTDDKIFRFLILHKLNELDQLHLLKSHIHSLDDAKYADFLSTLLQINPGFSISLFDRDLLSFHPIDSLSLLNSAASNKSGLNLFDEKVLEFLHSNSIHSQSHSLLLSTLTLIKLDKHHNKSENFQSYLDALTNISNVHSSLPHSQLSLYLEALSHLSSSSKIAHKLSQLSTVIRLALSSVQTPSTKISTQLYSQENLPSTIPDTSTQFTLSTTLANICQYAPPLTEEAETMKKLQKSTKQVDAEEEEYMSFDKVRQRNSNMLEMGITVVLPVLSKSNSLLTRRNTSTVYLGLTNDNTNRPQLLRDGAIKALLNMTTHQPDSPTSEDLHANQALAKMTITTPPSALYTPPIATSALSFLSPLDALLFRGSQQLQQFEAMMALTNVASLGADVSERVVSRRSGAILDAAQTHLLSTHTQLQRAAAELICNLVGMSEGAFRRYTTDARAGVHCALLLALSDAESLYTRQAAAGALAQLCGMSPLPCKHILSEPQRFLRVLIALLGDEVGCVHRALCILLATLEACQEVLRTDETAKNAINQSRLVPTLKHLIPRLASEEGTQLLPLLKDTIVKLKECGVSVS</sequence>
<protein>
    <submittedName>
        <fullName evidence="3">Uncharacterized protein</fullName>
    </submittedName>
</protein>
<dbReference type="Proteomes" id="UP000306954">
    <property type="component" value="Unassembled WGS sequence"/>
</dbReference>
<evidence type="ECO:0000256" key="2">
    <source>
        <dbReference type="ARBA" id="ARBA00022490"/>
    </source>
</evidence>
<dbReference type="GO" id="GO:0051879">
    <property type="term" value="F:Hsp90 protein binding"/>
    <property type="evidence" value="ECO:0007669"/>
    <property type="project" value="TreeGrafter"/>
</dbReference>
<dbReference type="GO" id="GO:0005737">
    <property type="term" value="C:cytoplasm"/>
    <property type="evidence" value="ECO:0007669"/>
    <property type="project" value="UniProtKB-SubCell"/>
</dbReference>